<accession>A0A4U2Z5Z2</accession>
<name>A0A4U2Z5Z2_9BACT</name>
<sequence>MTKYLLTISALFIFSGCVNKHGVSLKYYSDCEEYYDVQGYYHKECGKDDIITYKELEKKADEAIDYVVGAEEEKPKGNVW</sequence>
<gene>
    <name evidence="1" type="ORF">FCU45_11180</name>
</gene>
<evidence type="ECO:0000313" key="1">
    <source>
        <dbReference type="EMBL" id="TKI68261.1"/>
    </source>
</evidence>
<comment type="caution">
    <text evidence="1">The sequence shown here is derived from an EMBL/GenBank/DDBJ whole genome shotgun (WGS) entry which is preliminary data.</text>
</comment>
<dbReference type="PROSITE" id="PS51257">
    <property type="entry name" value="PROKAR_LIPOPROTEIN"/>
    <property type="match status" value="1"/>
</dbReference>
<reference evidence="1 2" key="1">
    <citation type="submission" date="2019-04" db="EMBL/GenBank/DDBJ databases">
        <title>Sulfurimonas crateris sp. nov. a facultative anaerobic sulfur-oxidizing chemolithautotrophic bacterium isolated from a terrestrial mud vulcano.</title>
        <authorList>
            <person name="Ratnikova N.M."/>
            <person name="Slobodkin A.I."/>
            <person name="Merkel A.Y."/>
            <person name="Novikov A."/>
            <person name="Bonch-Osmolovskaya E.A."/>
            <person name="Slobodkina G.B."/>
        </authorList>
    </citation>
    <scope>NUCLEOTIDE SEQUENCE [LARGE SCALE GENOMIC DNA]</scope>
    <source>
        <strain evidence="1 2">SN118</strain>
    </source>
</reference>
<evidence type="ECO:0008006" key="3">
    <source>
        <dbReference type="Google" id="ProtNLM"/>
    </source>
</evidence>
<dbReference type="RefSeq" id="WP_137015323.1">
    <property type="nucleotide sequence ID" value="NZ_SZPX01000009.1"/>
</dbReference>
<keyword evidence="2" id="KW-1185">Reference proteome</keyword>
<dbReference type="OrthoDB" id="5356108at2"/>
<dbReference type="AlphaFoldDB" id="A0A4U2Z5Z2"/>
<protein>
    <recommendedName>
        <fullName evidence="3">Lipoprotein</fullName>
    </recommendedName>
</protein>
<proteinExistence type="predicted"/>
<dbReference type="EMBL" id="SZPX01000009">
    <property type="protein sequence ID" value="TKI68261.1"/>
    <property type="molecule type" value="Genomic_DNA"/>
</dbReference>
<dbReference type="Proteomes" id="UP000309561">
    <property type="component" value="Unassembled WGS sequence"/>
</dbReference>
<organism evidence="1 2">
    <name type="scientific">Sulfurimonas crateris</name>
    <dbReference type="NCBI Taxonomy" id="2574727"/>
    <lineage>
        <taxon>Bacteria</taxon>
        <taxon>Pseudomonadati</taxon>
        <taxon>Campylobacterota</taxon>
        <taxon>Epsilonproteobacteria</taxon>
        <taxon>Campylobacterales</taxon>
        <taxon>Sulfurimonadaceae</taxon>
        <taxon>Sulfurimonas</taxon>
    </lineage>
</organism>
<evidence type="ECO:0000313" key="2">
    <source>
        <dbReference type="Proteomes" id="UP000309561"/>
    </source>
</evidence>